<evidence type="ECO:0000313" key="2">
    <source>
        <dbReference type="Proteomes" id="UP000038045"/>
    </source>
</evidence>
<dbReference type="Proteomes" id="UP000038045">
    <property type="component" value="Unplaced"/>
</dbReference>
<reference evidence="3" key="1">
    <citation type="submission" date="2017-02" db="UniProtKB">
        <authorList>
            <consortium name="WormBaseParasite"/>
        </authorList>
    </citation>
    <scope>IDENTIFICATION</scope>
</reference>
<dbReference type="AlphaFoldDB" id="A0A0N4ZMT4"/>
<name>A0A0N4ZMT4_PARTI</name>
<accession>A0A0N4ZMT4</accession>
<keyword evidence="2" id="KW-1185">Reference proteome</keyword>
<evidence type="ECO:0000256" key="1">
    <source>
        <dbReference type="SAM" id="MobiDB-lite"/>
    </source>
</evidence>
<organism evidence="2 3">
    <name type="scientific">Parastrongyloides trichosuri</name>
    <name type="common">Possum-specific nematode worm</name>
    <dbReference type="NCBI Taxonomy" id="131310"/>
    <lineage>
        <taxon>Eukaryota</taxon>
        <taxon>Metazoa</taxon>
        <taxon>Ecdysozoa</taxon>
        <taxon>Nematoda</taxon>
        <taxon>Chromadorea</taxon>
        <taxon>Rhabditida</taxon>
        <taxon>Tylenchina</taxon>
        <taxon>Panagrolaimomorpha</taxon>
        <taxon>Strongyloidoidea</taxon>
        <taxon>Strongyloididae</taxon>
        <taxon>Parastrongyloides</taxon>
    </lineage>
</organism>
<evidence type="ECO:0000313" key="3">
    <source>
        <dbReference type="WBParaSite" id="PTRK_0000985100.1"/>
    </source>
</evidence>
<protein>
    <submittedName>
        <fullName evidence="3">Uncharacterized protein</fullName>
    </submittedName>
</protein>
<dbReference type="WBParaSite" id="PTRK_0000985100.1">
    <property type="protein sequence ID" value="PTRK_0000985100.1"/>
    <property type="gene ID" value="PTRK_0000985100"/>
</dbReference>
<proteinExistence type="predicted"/>
<feature type="region of interest" description="Disordered" evidence="1">
    <location>
        <begin position="125"/>
        <end position="146"/>
    </location>
</feature>
<sequence length="260" mass="29479">MPNIFQLTTPDLVSLLRVLKPDAFSYEGISKLGNDNDSADFLVASNFSSYEDSKKIRSQITEWLLLNGFSTMHQFNKDPITNNWIIPSEKTRPVECGKYRVAQKVPIIIPDPLFDETPYLFNPTDDSSDSGFNSSRTCKTSLNDDNNNNLIRTKSATNKVLMQSFAPLSARTPREYYKQSLTECQNVSNKKIYSTNFCDLDLYGSSMNSYTINGTEKKIELPINNLSAVSLQNDLLPYCKNNNTSFCSGIFQIFMCQQRI</sequence>
<feature type="compositionally biased region" description="Polar residues" evidence="1">
    <location>
        <begin position="129"/>
        <end position="146"/>
    </location>
</feature>